<reference evidence="1 2" key="1">
    <citation type="submission" date="2018-03" db="EMBL/GenBank/DDBJ databases">
        <title>Draft Genome Sequences of the Obligatory Marine Myxobacteria Enhygromyxa salina SWB007.</title>
        <authorList>
            <person name="Poehlein A."/>
            <person name="Moghaddam J.A."/>
            <person name="Harms H."/>
            <person name="Alanjari M."/>
            <person name="Koenig G.M."/>
            <person name="Daniel R."/>
            <person name="Schaeberle T.F."/>
        </authorList>
    </citation>
    <scope>NUCLEOTIDE SEQUENCE [LARGE SCALE GENOMIC DNA]</scope>
    <source>
        <strain evidence="1 2">SWB007</strain>
    </source>
</reference>
<protein>
    <submittedName>
        <fullName evidence="1">Uncharacterized protein</fullName>
    </submittedName>
</protein>
<evidence type="ECO:0000313" key="2">
    <source>
        <dbReference type="Proteomes" id="UP000238823"/>
    </source>
</evidence>
<name>A0A2S9Y5V8_9BACT</name>
<dbReference type="EMBL" id="PVNL01000118">
    <property type="protein sequence ID" value="PRQ00489.1"/>
    <property type="molecule type" value="Genomic_DNA"/>
</dbReference>
<accession>A0A2S9Y5V8</accession>
<comment type="caution">
    <text evidence="1">The sequence shown here is derived from an EMBL/GenBank/DDBJ whole genome shotgun (WGS) entry which is preliminary data.</text>
</comment>
<dbReference type="Proteomes" id="UP000238823">
    <property type="component" value="Unassembled WGS sequence"/>
</dbReference>
<dbReference type="AlphaFoldDB" id="A0A2S9Y5V8"/>
<sequence length="131" mass="14569">MQHIQQSTTAHRNILVGLAVGTGAIATGCGVPQPASLENSGMAGLDYSKLDYSKLDYSKLDPMQMGNEECHISKFEGQVLSDALKDRLFRALDRAQELKLGDDVYNNIEHTIGALYKSDELFQEYNELLCW</sequence>
<organism evidence="1 2">
    <name type="scientific">Enhygromyxa salina</name>
    <dbReference type="NCBI Taxonomy" id="215803"/>
    <lineage>
        <taxon>Bacteria</taxon>
        <taxon>Pseudomonadati</taxon>
        <taxon>Myxococcota</taxon>
        <taxon>Polyangia</taxon>
        <taxon>Nannocystales</taxon>
        <taxon>Nannocystaceae</taxon>
        <taxon>Enhygromyxa</taxon>
    </lineage>
</organism>
<proteinExistence type="predicted"/>
<evidence type="ECO:0000313" key="1">
    <source>
        <dbReference type="EMBL" id="PRQ00489.1"/>
    </source>
</evidence>
<gene>
    <name evidence="1" type="ORF">ENSA7_59830</name>
</gene>